<dbReference type="Pfam" id="PF00535">
    <property type="entry name" value="Glycos_transf_2"/>
    <property type="match status" value="1"/>
</dbReference>
<name>A0A7T6AR70_9BACT</name>
<dbReference type="PANTHER" id="PTHR22916">
    <property type="entry name" value="GLYCOSYLTRANSFERASE"/>
    <property type="match status" value="1"/>
</dbReference>
<sequence>MTSTPRISVILTSFNHALFLREAIDSVLNQTFQDFELIIWDDASKDNSWDIIQSYNDPRIKSFRNDEQRRGVYGLNKAISEVALGEFIAIHHSDDVWEEKKLEKQFDIFTQCPDIGAVFTWVQIIDENGYKLDLDWFNRPYNRWQLLRELFSGENHLNHPSALVRKSCYDSVGLYKFGLAQTADAEMWSRLLLQHNAAVVEERLVKHRFFSDGSNTSSLSNNNKIRAQNEWYILRCNFLNCKKFEDLLQIFPEISEVCSEKDFSIVRALAYVSLTPNMPRSAWGFGINILYHEITNTVHSSALCNKYDYRNLLIESGLFDVYSILPDTKTNNLKKHIDEQNEQIDLQEKYIDTLVQSRSWRWTKPLRLIEQHTQQIIQQLRDVLNAKRDRNI</sequence>
<keyword evidence="2" id="KW-0808">Transferase</keyword>
<dbReference type="Proteomes" id="UP000596092">
    <property type="component" value="Chromosome"/>
</dbReference>
<organism evidence="2 3">
    <name type="scientific">Desulfobulbus oligotrophicus</name>
    <dbReference type="NCBI Taxonomy" id="1909699"/>
    <lineage>
        <taxon>Bacteria</taxon>
        <taxon>Pseudomonadati</taxon>
        <taxon>Thermodesulfobacteriota</taxon>
        <taxon>Desulfobulbia</taxon>
        <taxon>Desulfobulbales</taxon>
        <taxon>Desulfobulbaceae</taxon>
        <taxon>Desulfobulbus</taxon>
    </lineage>
</organism>
<evidence type="ECO:0000313" key="2">
    <source>
        <dbReference type="EMBL" id="QQG66486.1"/>
    </source>
</evidence>
<dbReference type="InterPro" id="IPR001173">
    <property type="entry name" value="Glyco_trans_2-like"/>
</dbReference>
<evidence type="ECO:0000313" key="3">
    <source>
        <dbReference type="Proteomes" id="UP000596092"/>
    </source>
</evidence>
<dbReference type="RefSeq" id="WP_199262711.1">
    <property type="nucleotide sequence ID" value="NZ_CP054140.1"/>
</dbReference>
<dbReference type="Gene3D" id="3.90.550.10">
    <property type="entry name" value="Spore Coat Polysaccharide Biosynthesis Protein SpsA, Chain A"/>
    <property type="match status" value="1"/>
</dbReference>
<reference evidence="2 3" key="1">
    <citation type="submission" date="2020-05" db="EMBL/GenBank/DDBJ databases">
        <title>Complete genome of Desulfobulbus oligotrophicus.</title>
        <authorList>
            <person name="Podar M."/>
        </authorList>
    </citation>
    <scope>NUCLEOTIDE SEQUENCE [LARGE SCALE GENOMIC DNA]</scope>
    <source>
        <strain evidence="2 3">Prop6</strain>
    </source>
</reference>
<dbReference type="EMBL" id="CP054140">
    <property type="protein sequence ID" value="QQG66486.1"/>
    <property type="molecule type" value="Genomic_DNA"/>
</dbReference>
<proteinExistence type="predicted"/>
<dbReference type="SUPFAM" id="SSF53448">
    <property type="entry name" value="Nucleotide-diphospho-sugar transferases"/>
    <property type="match status" value="1"/>
</dbReference>
<evidence type="ECO:0000259" key="1">
    <source>
        <dbReference type="Pfam" id="PF00535"/>
    </source>
</evidence>
<dbReference type="KEGG" id="dog:HP555_11725"/>
<protein>
    <submittedName>
        <fullName evidence="2">Glycosyltransferase</fullName>
    </submittedName>
</protein>
<dbReference type="PANTHER" id="PTHR22916:SF3">
    <property type="entry name" value="UDP-GLCNAC:BETAGAL BETA-1,3-N-ACETYLGLUCOSAMINYLTRANSFERASE-LIKE PROTEIN 1"/>
    <property type="match status" value="1"/>
</dbReference>
<keyword evidence="3" id="KW-1185">Reference proteome</keyword>
<dbReference type="InterPro" id="IPR029044">
    <property type="entry name" value="Nucleotide-diphossugar_trans"/>
</dbReference>
<feature type="domain" description="Glycosyltransferase 2-like" evidence="1">
    <location>
        <begin position="8"/>
        <end position="167"/>
    </location>
</feature>
<dbReference type="AlphaFoldDB" id="A0A7T6AR70"/>
<accession>A0A7T6AR70</accession>
<gene>
    <name evidence="2" type="ORF">HP555_11725</name>
</gene>
<dbReference type="GO" id="GO:0016758">
    <property type="term" value="F:hexosyltransferase activity"/>
    <property type="evidence" value="ECO:0007669"/>
    <property type="project" value="UniProtKB-ARBA"/>
</dbReference>